<comment type="caution">
    <text evidence="6">The sequence shown here is derived from an EMBL/GenBank/DDBJ whole genome shotgun (WGS) entry which is preliminary data.</text>
</comment>
<evidence type="ECO:0000313" key="7">
    <source>
        <dbReference type="Proteomes" id="UP000029224"/>
    </source>
</evidence>
<dbReference type="FunFam" id="3.30.70.270:FF:000001">
    <property type="entry name" value="Diguanylate cyclase domain protein"/>
    <property type="match status" value="1"/>
</dbReference>
<dbReference type="PROSITE" id="PS50887">
    <property type="entry name" value="GGDEF"/>
    <property type="match status" value="1"/>
</dbReference>
<dbReference type="InterPro" id="IPR029787">
    <property type="entry name" value="Nucleotide_cyclase"/>
</dbReference>
<dbReference type="InterPro" id="IPR000014">
    <property type="entry name" value="PAS"/>
</dbReference>
<dbReference type="PANTHER" id="PTHR45138">
    <property type="entry name" value="REGULATORY COMPONENTS OF SENSORY TRANSDUCTION SYSTEM"/>
    <property type="match status" value="1"/>
</dbReference>
<name>A0A090T731_9VIBR</name>
<dbReference type="GO" id="GO:0005886">
    <property type="term" value="C:plasma membrane"/>
    <property type="evidence" value="ECO:0007669"/>
    <property type="project" value="TreeGrafter"/>
</dbReference>
<organism evidence="6 7">
    <name type="scientific">Vibrio maritimus</name>
    <dbReference type="NCBI Taxonomy" id="990268"/>
    <lineage>
        <taxon>Bacteria</taxon>
        <taxon>Pseudomonadati</taxon>
        <taxon>Pseudomonadota</taxon>
        <taxon>Gammaproteobacteria</taxon>
        <taxon>Vibrionales</taxon>
        <taxon>Vibrionaceae</taxon>
        <taxon>Vibrio</taxon>
    </lineage>
</organism>
<dbReference type="OrthoDB" id="9812260at2"/>
<dbReference type="Proteomes" id="UP000029224">
    <property type="component" value="Unassembled WGS sequence"/>
</dbReference>
<feature type="domain" description="PAS" evidence="4">
    <location>
        <begin position="16"/>
        <end position="58"/>
    </location>
</feature>
<dbReference type="AlphaFoldDB" id="A0A090T731"/>
<dbReference type="PANTHER" id="PTHR45138:SF9">
    <property type="entry name" value="DIGUANYLATE CYCLASE DGCM-RELATED"/>
    <property type="match status" value="1"/>
</dbReference>
<dbReference type="InterPro" id="IPR043128">
    <property type="entry name" value="Rev_trsase/Diguanyl_cyclase"/>
</dbReference>
<accession>A0A090T731</accession>
<feature type="domain" description="GGDEF" evidence="5">
    <location>
        <begin position="186"/>
        <end position="317"/>
    </location>
</feature>
<dbReference type="SUPFAM" id="SSF55073">
    <property type="entry name" value="Nucleotide cyclase"/>
    <property type="match status" value="1"/>
</dbReference>
<keyword evidence="7" id="KW-1185">Reference proteome</keyword>
<proteinExistence type="predicted"/>
<dbReference type="GO" id="GO:0052621">
    <property type="term" value="F:diguanylate cyclase activity"/>
    <property type="evidence" value="ECO:0007669"/>
    <property type="project" value="UniProtKB-EC"/>
</dbReference>
<comment type="catalytic activity">
    <reaction evidence="3">
        <text>2 GTP = 3',3'-c-di-GMP + 2 diphosphate</text>
        <dbReference type="Rhea" id="RHEA:24898"/>
        <dbReference type="ChEBI" id="CHEBI:33019"/>
        <dbReference type="ChEBI" id="CHEBI:37565"/>
        <dbReference type="ChEBI" id="CHEBI:58805"/>
        <dbReference type="EC" id="2.7.7.65"/>
    </reaction>
</comment>
<dbReference type="CDD" id="cd01949">
    <property type="entry name" value="GGDEF"/>
    <property type="match status" value="1"/>
</dbReference>
<reference evidence="6 7" key="2">
    <citation type="submission" date="2014-09" db="EMBL/GenBank/DDBJ databases">
        <authorList>
            <consortium name="NBRP consortium"/>
            <person name="Sawabe T."/>
            <person name="Meirelles P."/>
            <person name="Nakanishi M."/>
            <person name="Sayaka M."/>
            <person name="Hattori M."/>
            <person name="Ohkuma M."/>
        </authorList>
    </citation>
    <scope>NUCLEOTIDE SEQUENCE [LARGE SCALE GENOMIC DNA]</scope>
    <source>
        <strain evidence="6 7">JCM 19240</strain>
    </source>
</reference>
<dbReference type="GO" id="GO:0043709">
    <property type="term" value="P:cell adhesion involved in single-species biofilm formation"/>
    <property type="evidence" value="ECO:0007669"/>
    <property type="project" value="TreeGrafter"/>
</dbReference>
<dbReference type="InterPro" id="IPR050469">
    <property type="entry name" value="Diguanylate_Cyclase"/>
</dbReference>
<dbReference type="SMART" id="SM00267">
    <property type="entry name" value="GGDEF"/>
    <property type="match status" value="1"/>
</dbReference>
<comment type="cofactor">
    <cofactor evidence="1">
        <name>Mg(2+)</name>
        <dbReference type="ChEBI" id="CHEBI:18420"/>
    </cofactor>
</comment>
<dbReference type="Pfam" id="PF00990">
    <property type="entry name" value="GGDEF"/>
    <property type="match status" value="1"/>
</dbReference>
<evidence type="ECO:0000259" key="5">
    <source>
        <dbReference type="PROSITE" id="PS50887"/>
    </source>
</evidence>
<reference evidence="6 7" key="1">
    <citation type="submission" date="2014-09" db="EMBL/GenBank/DDBJ databases">
        <title>Vibrio maritimus JCM 19240. (C210) whole genome shotgun sequence.</title>
        <authorList>
            <person name="Sawabe T."/>
            <person name="Meirelles P."/>
            <person name="Nakanishi M."/>
            <person name="Sayaka M."/>
            <person name="Hattori M."/>
            <person name="Ohkuma M."/>
        </authorList>
    </citation>
    <scope>NUCLEOTIDE SEQUENCE [LARGE SCALE GENOMIC DNA]</scope>
    <source>
        <strain evidence="6 7">JCM 19240</strain>
    </source>
</reference>
<sequence>MTTMTLDLSDFHWTMQLLDTLDAGLVVIDRDYRVCAWNSFMQNYSGIHAEAIMGKSLFHSCPDLPESWLRAKLESASKLKTRGFSNWEDRPVVFEFKNFSPVSQGLLKMYQNMVITPLKSPTGDVTHFAIMLQDVSDVAKSKMHLKRSNEKLTEIGRTDGLTGLFNRAFWEANFVDEFHMVQTTGQVSSLVMFDIDRFKRVNDTYGHALGDKVIKETAKQLMKAARGTDVCGRYGGEEFAVLLSGTTADQAMYFAERLRKKIEQTPVVLSGNELNYTISLGITECRTDDANHLQWLMRADKALYQSKERGRNKTSVI</sequence>
<evidence type="ECO:0000313" key="6">
    <source>
        <dbReference type="EMBL" id="GAL34988.1"/>
    </source>
</evidence>
<evidence type="ECO:0000259" key="4">
    <source>
        <dbReference type="PROSITE" id="PS50112"/>
    </source>
</evidence>
<evidence type="ECO:0000256" key="2">
    <source>
        <dbReference type="ARBA" id="ARBA00012528"/>
    </source>
</evidence>
<dbReference type="InterPro" id="IPR013656">
    <property type="entry name" value="PAS_4"/>
</dbReference>
<evidence type="ECO:0000256" key="1">
    <source>
        <dbReference type="ARBA" id="ARBA00001946"/>
    </source>
</evidence>
<dbReference type="GO" id="GO:1902201">
    <property type="term" value="P:negative regulation of bacterial-type flagellum-dependent cell motility"/>
    <property type="evidence" value="ECO:0007669"/>
    <property type="project" value="TreeGrafter"/>
</dbReference>
<dbReference type="InterPro" id="IPR000160">
    <property type="entry name" value="GGDEF_dom"/>
</dbReference>
<dbReference type="Gene3D" id="3.30.70.270">
    <property type="match status" value="1"/>
</dbReference>
<dbReference type="EMBL" id="BBMT01000006">
    <property type="protein sequence ID" value="GAL34988.1"/>
    <property type="molecule type" value="Genomic_DNA"/>
</dbReference>
<dbReference type="Pfam" id="PF08448">
    <property type="entry name" value="PAS_4"/>
    <property type="match status" value="1"/>
</dbReference>
<dbReference type="EC" id="2.7.7.65" evidence="2"/>
<evidence type="ECO:0000256" key="3">
    <source>
        <dbReference type="ARBA" id="ARBA00034247"/>
    </source>
</evidence>
<dbReference type="SUPFAM" id="SSF55785">
    <property type="entry name" value="PYP-like sensor domain (PAS domain)"/>
    <property type="match status" value="1"/>
</dbReference>
<dbReference type="PROSITE" id="PS50112">
    <property type="entry name" value="PAS"/>
    <property type="match status" value="1"/>
</dbReference>
<dbReference type="InterPro" id="IPR035965">
    <property type="entry name" value="PAS-like_dom_sf"/>
</dbReference>
<dbReference type="NCBIfam" id="TIGR00254">
    <property type="entry name" value="GGDEF"/>
    <property type="match status" value="1"/>
</dbReference>
<protein>
    <recommendedName>
        <fullName evidence="2">diguanylate cyclase</fullName>
        <ecNumber evidence="2">2.7.7.65</ecNumber>
    </recommendedName>
</protein>
<dbReference type="Gene3D" id="3.30.450.20">
    <property type="entry name" value="PAS domain"/>
    <property type="match status" value="1"/>
</dbReference>
<gene>
    <name evidence="6" type="ORF">JCM19240_3358</name>
</gene>